<dbReference type="InterPro" id="IPR007284">
    <property type="entry name" value="Ground-like_dom"/>
</dbReference>
<feature type="domain" description="Ground-like" evidence="1">
    <location>
        <begin position="182"/>
        <end position="252"/>
    </location>
</feature>
<keyword evidence="3" id="KW-1185">Reference proteome</keyword>
<dbReference type="Pfam" id="PF04155">
    <property type="entry name" value="Ground-like"/>
    <property type="match status" value="1"/>
</dbReference>
<gene>
    <name evidence="2" type="ORF">L596_027746</name>
</gene>
<sequence>MSRHIGIVALTFFVASIGAYYPYDYGYRGCPSSNCQRPQFCPPCPASQRGLLGPSSGGQRRRRLPRRTCVSSRREFAKSRKLPDVGVVNEGSANRKYPQARIFEIDGGFAQPGEDAQIEEEVTSEPPFYEHTPPQPPPVPENAAADVVEAEAESQRLPPYLNRIFKVRASGVRSRFLRKAPFKCNDERLRLIMHQSMDASDLTSSKRLIVNEAERVLFGKFNVICSPTRLSYVANTRKYCEVVAPEIVCLAFMS</sequence>
<reference evidence="2 3" key="1">
    <citation type="journal article" date="2015" name="Genome Biol.">
        <title>Comparative genomics of Steinernema reveals deeply conserved gene regulatory networks.</title>
        <authorList>
            <person name="Dillman A.R."/>
            <person name="Macchietto M."/>
            <person name="Porter C.F."/>
            <person name="Rogers A."/>
            <person name="Williams B."/>
            <person name="Antoshechkin I."/>
            <person name="Lee M.M."/>
            <person name="Goodwin Z."/>
            <person name="Lu X."/>
            <person name="Lewis E.E."/>
            <person name="Goodrich-Blair H."/>
            <person name="Stock S.P."/>
            <person name="Adams B.J."/>
            <person name="Sternberg P.W."/>
            <person name="Mortazavi A."/>
        </authorList>
    </citation>
    <scope>NUCLEOTIDE SEQUENCE [LARGE SCALE GENOMIC DNA]</scope>
    <source>
        <strain evidence="2 3">ALL</strain>
    </source>
</reference>
<proteinExistence type="predicted"/>
<evidence type="ECO:0000313" key="3">
    <source>
        <dbReference type="Proteomes" id="UP000298663"/>
    </source>
</evidence>
<dbReference type="STRING" id="34508.A0A4U5LWF7"/>
<organism evidence="2 3">
    <name type="scientific">Steinernema carpocapsae</name>
    <name type="common">Entomopathogenic nematode</name>
    <dbReference type="NCBI Taxonomy" id="34508"/>
    <lineage>
        <taxon>Eukaryota</taxon>
        <taxon>Metazoa</taxon>
        <taxon>Ecdysozoa</taxon>
        <taxon>Nematoda</taxon>
        <taxon>Chromadorea</taxon>
        <taxon>Rhabditida</taxon>
        <taxon>Tylenchina</taxon>
        <taxon>Panagrolaimomorpha</taxon>
        <taxon>Strongyloidoidea</taxon>
        <taxon>Steinernematidae</taxon>
        <taxon>Steinernema</taxon>
    </lineage>
</organism>
<protein>
    <recommendedName>
        <fullName evidence="1">Ground-like domain-containing protein</fullName>
    </recommendedName>
</protein>
<evidence type="ECO:0000313" key="2">
    <source>
        <dbReference type="EMBL" id="TKR60510.1"/>
    </source>
</evidence>
<dbReference type="OrthoDB" id="5846317at2759"/>
<evidence type="ECO:0000259" key="1">
    <source>
        <dbReference type="Pfam" id="PF04155"/>
    </source>
</evidence>
<dbReference type="EMBL" id="AZBU02000011">
    <property type="protein sequence ID" value="TKR60510.1"/>
    <property type="molecule type" value="Genomic_DNA"/>
</dbReference>
<comment type="caution">
    <text evidence="2">The sequence shown here is derived from an EMBL/GenBank/DDBJ whole genome shotgun (WGS) entry which is preliminary data.</text>
</comment>
<reference evidence="2 3" key="2">
    <citation type="journal article" date="2019" name="G3 (Bethesda)">
        <title>Hybrid Assembly of the Genome of the Entomopathogenic Nematode Steinernema carpocapsae Identifies the X-Chromosome.</title>
        <authorList>
            <person name="Serra L."/>
            <person name="Macchietto M."/>
            <person name="Macias-Munoz A."/>
            <person name="McGill C.J."/>
            <person name="Rodriguez I.M."/>
            <person name="Rodriguez B."/>
            <person name="Murad R."/>
            <person name="Mortazavi A."/>
        </authorList>
    </citation>
    <scope>NUCLEOTIDE SEQUENCE [LARGE SCALE GENOMIC DNA]</scope>
    <source>
        <strain evidence="2 3">ALL</strain>
    </source>
</reference>
<dbReference type="AlphaFoldDB" id="A0A4U5LWF7"/>
<name>A0A4U5LWF7_STECR</name>
<dbReference type="Proteomes" id="UP000298663">
    <property type="component" value="Unassembled WGS sequence"/>
</dbReference>
<accession>A0A4U5LWF7</accession>